<name>A0A3N0BSJ4_9MICC</name>
<dbReference type="GO" id="GO:0071949">
    <property type="term" value="F:FAD binding"/>
    <property type="evidence" value="ECO:0007669"/>
    <property type="project" value="InterPro"/>
</dbReference>
<organism evidence="3 4">
    <name type="scientific">Arthrobacter oryzae</name>
    <dbReference type="NCBI Taxonomy" id="409290"/>
    <lineage>
        <taxon>Bacteria</taxon>
        <taxon>Bacillati</taxon>
        <taxon>Actinomycetota</taxon>
        <taxon>Actinomycetes</taxon>
        <taxon>Micrococcales</taxon>
        <taxon>Micrococcaceae</taxon>
        <taxon>Arthrobacter</taxon>
    </lineage>
</organism>
<dbReference type="GO" id="GO:0016020">
    <property type="term" value="C:membrane"/>
    <property type="evidence" value="ECO:0007669"/>
    <property type="project" value="InterPro"/>
</dbReference>
<evidence type="ECO:0000259" key="2">
    <source>
        <dbReference type="PROSITE" id="PS51387"/>
    </source>
</evidence>
<dbReference type="InterPro" id="IPR007173">
    <property type="entry name" value="ALO_C"/>
</dbReference>
<dbReference type="Gene3D" id="3.30.465.10">
    <property type="match status" value="1"/>
</dbReference>
<dbReference type="Gene3D" id="3.30.70.2520">
    <property type="match status" value="1"/>
</dbReference>
<dbReference type="Proteomes" id="UP000273807">
    <property type="component" value="Unassembled WGS sequence"/>
</dbReference>
<dbReference type="InterPro" id="IPR010031">
    <property type="entry name" value="FAD_lactone_oxidase-like"/>
</dbReference>
<evidence type="ECO:0000313" key="4">
    <source>
        <dbReference type="Proteomes" id="UP000273807"/>
    </source>
</evidence>
<evidence type="ECO:0000256" key="1">
    <source>
        <dbReference type="ARBA" id="ARBA00023002"/>
    </source>
</evidence>
<proteinExistence type="predicted"/>
<dbReference type="Pfam" id="PF04030">
    <property type="entry name" value="ALO"/>
    <property type="match status" value="1"/>
</dbReference>
<keyword evidence="1" id="KW-0560">Oxidoreductase</keyword>
<comment type="caution">
    <text evidence="3">The sequence shown here is derived from an EMBL/GenBank/DDBJ whole genome shotgun (WGS) entry which is preliminary data.</text>
</comment>
<dbReference type="Gene3D" id="1.10.45.10">
    <property type="entry name" value="Vanillyl-alcohol Oxidase, Chain A, domain 4"/>
    <property type="match status" value="1"/>
</dbReference>
<keyword evidence="4" id="KW-1185">Reference proteome</keyword>
<dbReference type="PIRSF" id="PIRSF000136">
    <property type="entry name" value="LGO_GLO"/>
    <property type="match status" value="1"/>
</dbReference>
<dbReference type="InterPro" id="IPR006094">
    <property type="entry name" value="Oxid_FAD_bind_N"/>
</dbReference>
<sequence>MTTTDISGTVPATAGHNLNALAVPPVPFDTHHLWTNWAGNQSATPAFTVRPRTEQEVVDTVRFAIKEGLPVRAVGAGHSFTPLVQTGGILMDLSGLSGITGTDPALRRVRAKGGTPISAFGDPLWEQGLALSNQGDIDKQSISGAISTGTHGSGIELGSFSSSLRWVRLVNGHGEIVEIGEDRLHELRAAQVALGTLGIFLEVELQVVDSYHLQERITYPTWEETSATWDADIADNRHYSFLWCPGEDSAELYELPTPAGERMTGRSYTKRYNSVKLNEATDISLEEGSRRDRSYRIYPGGFMIPFHEMEYYVPVEHGKEAVERVQDLIRTTHPDQKYPMEVRWVKQDEGYLSPFAKRDTTVISVSGAPGTNYWPYLRDVDAVLQDFDARAHWGKIHFMTRARLEKLYPELDSFLQVRREFDPNGVFLNDHTRALLG</sequence>
<dbReference type="SUPFAM" id="SSF56176">
    <property type="entry name" value="FAD-binding/transporter-associated domain-like"/>
    <property type="match status" value="1"/>
</dbReference>
<dbReference type="InterPro" id="IPR016166">
    <property type="entry name" value="FAD-bd_PCMH"/>
</dbReference>
<dbReference type="OrthoDB" id="9800184at2"/>
<evidence type="ECO:0000313" key="3">
    <source>
        <dbReference type="EMBL" id="RNL52069.1"/>
    </source>
</evidence>
<dbReference type="PANTHER" id="PTHR43762">
    <property type="entry name" value="L-GULONOLACTONE OXIDASE"/>
    <property type="match status" value="1"/>
</dbReference>
<reference evidence="3 4" key="1">
    <citation type="submission" date="2018-10" db="EMBL/GenBank/DDBJ databases">
        <title>Genome sequencing of Arthrobacter oryzae TNB02.</title>
        <authorList>
            <person name="Cho Y.-J."/>
            <person name="Cho A."/>
            <person name="Kim O.-S."/>
        </authorList>
    </citation>
    <scope>NUCLEOTIDE SEQUENCE [LARGE SCALE GENOMIC DNA]</scope>
    <source>
        <strain evidence="3 4">TNB02</strain>
    </source>
</reference>
<dbReference type="PANTHER" id="PTHR43762:SF1">
    <property type="entry name" value="D-ARABINONO-1,4-LACTONE OXIDASE"/>
    <property type="match status" value="1"/>
</dbReference>
<accession>A0A3N0BSJ4</accession>
<dbReference type="Gene3D" id="3.30.43.10">
    <property type="entry name" value="Uridine Diphospho-n-acetylenolpyruvylglucosamine Reductase, domain 2"/>
    <property type="match status" value="1"/>
</dbReference>
<dbReference type="EMBL" id="RBED01000114">
    <property type="protein sequence ID" value="RNL52069.1"/>
    <property type="molecule type" value="Genomic_DNA"/>
</dbReference>
<dbReference type="InterPro" id="IPR036318">
    <property type="entry name" value="FAD-bd_PCMH-like_sf"/>
</dbReference>
<gene>
    <name evidence="3" type="ORF">D7003_14190</name>
</gene>
<protein>
    <submittedName>
        <fullName evidence="3">FAD-binding protein</fullName>
    </submittedName>
</protein>
<dbReference type="GO" id="GO:0003885">
    <property type="term" value="F:D-arabinono-1,4-lactone oxidase activity"/>
    <property type="evidence" value="ECO:0007669"/>
    <property type="project" value="InterPro"/>
</dbReference>
<dbReference type="InterPro" id="IPR016169">
    <property type="entry name" value="FAD-bd_PCMH_sub2"/>
</dbReference>
<dbReference type="PROSITE" id="PS51387">
    <property type="entry name" value="FAD_PCMH"/>
    <property type="match status" value="1"/>
</dbReference>
<dbReference type="InterPro" id="IPR016167">
    <property type="entry name" value="FAD-bd_PCMH_sub1"/>
</dbReference>
<dbReference type="AlphaFoldDB" id="A0A3N0BSJ4"/>
<feature type="domain" description="FAD-binding PCMH-type" evidence="2">
    <location>
        <begin position="41"/>
        <end position="210"/>
    </location>
</feature>
<dbReference type="InterPro" id="IPR016171">
    <property type="entry name" value="Vanillyl_alc_oxidase_C-sub2"/>
</dbReference>
<dbReference type="RefSeq" id="WP_123256065.1">
    <property type="nucleotide sequence ID" value="NZ_RBED01000114.1"/>
</dbReference>
<dbReference type="NCBIfam" id="TIGR01679">
    <property type="entry name" value="bact_FAD_ox"/>
    <property type="match status" value="1"/>
</dbReference>
<dbReference type="Pfam" id="PF01565">
    <property type="entry name" value="FAD_binding_4"/>
    <property type="match status" value="1"/>
</dbReference>